<protein>
    <submittedName>
        <fullName evidence="2">PRELI domain-containing protein 1, mitochondrial</fullName>
    </submittedName>
</protein>
<keyword evidence="3" id="KW-1185">Reference proteome</keyword>
<dbReference type="PANTHER" id="PTHR11158">
    <property type="entry name" value="MSF1/PX19 RELATED"/>
    <property type="match status" value="1"/>
</dbReference>
<gene>
    <name evidence="2" type="ORF">SUZIE_168575</name>
</gene>
<evidence type="ECO:0000313" key="3">
    <source>
        <dbReference type="Proteomes" id="UP001166674"/>
    </source>
</evidence>
<dbReference type="InterPro" id="IPR006797">
    <property type="entry name" value="PRELI/MSF1_dom"/>
</dbReference>
<name>A0AA41N2M9_SCICA</name>
<evidence type="ECO:0000313" key="2">
    <source>
        <dbReference type="EMBL" id="MBZ3882566.1"/>
    </source>
</evidence>
<dbReference type="GO" id="GO:0005758">
    <property type="term" value="C:mitochondrial intermembrane space"/>
    <property type="evidence" value="ECO:0007669"/>
    <property type="project" value="InterPro"/>
</dbReference>
<dbReference type="Pfam" id="PF04707">
    <property type="entry name" value="PRELI"/>
    <property type="match status" value="1"/>
</dbReference>
<dbReference type="AlphaFoldDB" id="A0AA41N2M9"/>
<dbReference type="Proteomes" id="UP001166674">
    <property type="component" value="Unassembled WGS sequence"/>
</dbReference>
<dbReference type="PROSITE" id="PS50904">
    <property type="entry name" value="PRELI_MSF1"/>
    <property type="match status" value="1"/>
</dbReference>
<dbReference type="EMBL" id="JAATJV010382600">
    <property type="protein sequence ID" value="MBZ3882566.1"/>
    <property type="molecule type" value="Genomic_DNA"/>
</dbReference>
<dbReference type="InterPro" id="IPR037365">
    <property type="entry name" value="Slowmo/Ups"/>
</dbReference>
<reference evidence="2" key="1">
    <citation type="submission" date="2020-03" db="EMBL/GenBank/DDBJ databases">
        <title>Studies in the Genomics of Life Span.</title>
        <authorList>
            <person name="Glass D."/>
        </authorList>
    </citation>
    <scope>NUCLEOTIDE SEQUENCE</scope>
    <source>
        <strain evidence="2">SUZIE</strain>
        <tissue evidence="2">Muscle</tissue>
    </source>
</reference>
<accession>A0AA41N2M9</accession>
<comment type="caution">
    <text evidence="2">The sequence shown here is derived from an EMBL/GenBank/DDBJ whole genome shotgun (WGS) entry which is preliminary data.</text>
</comment>
<organism evidence="2 3">
    <name type="scientific">Sciurus carolinensis</name>
    <name type="common">Eastern gray squirrel</name>
    <dbReference type="NCBI Taxonomy" id="30640"/>
    <lineage>
        <taxon>Eukaryota</taxon>
        <taxon>Metazoa</taxon>
        <taxon>Chordata</taxon>
        <taxon>Craniata</taxon>
        <taxon>Vertebrata</taxon>
        <taxon>Euteleostomi</taxon>
        <taxon>Mammalia</taxon>
        <taxon>Eutheria</taxon>
        <taxon>Euarchontoglires</taxon>
        <taxon>Glires</taxon>
        <taxon>Rodentia</taxon>
        <taxon>Sciuromorpha</taxon>
        <taxon>Sciuridae</taxon>
        <taxon>Sciurinae</taxon>
        <taxon>Sciurini</taxon>
        <taxon>Sciurus</taxon>
    </lineage>
</organism>
<evidence type="ECO:0000259" key="1">
    <source>
        <dbReference type="PROSITE" id="PS50904"/>
    </source>
</evidence>
<proteinExistence type="predicted"/>
<feature type="domain" description="PRELI/MSF1" evidence="1">
    <location>
        <begin position="2"/>
        <end position="67"/>
    </location>
</feature>
<sequence length="67" mass="8247">MVKYFLDQSMFRNSWDQVFAAFWQRYPNPYSKHVLREDIVHQEVTPDQKLLSWRLLTKINRMTGWAE</sequence>